<dbReference type="GeneID" id="64702319"/>
<keyword evidence="2" id="KW-1185">Reference proteome</keyword>
<comment type="caution">
    <text evidence="1">The sequence shown here is derived from an EMBL/GenBank/DDBJ whole genome shotgun (WGS) entry which is preliminary data.</text>
</comment>
<organism evidence="1 2">
    <name type="scientific">Suillus discolor</name>
    <dbReference type="NCBI Taxonomy" id="1912936"/>
    <lineage>
        <taxon>Eukaryota</taxon>
        <taxon>Fungi</taxon>
        <taxon>Dikarya</taxon>
        <taxon>Basidiomycota</taxon>
        <taxon>Agaricomycotina</taxon>
        <taxon>Agaricomycetes</taxon>
        <taxon>Agaricomycetidae</taxon>
        <taxon>Boletales</taxon>
        <taxon>Suillineae</taxon>
        <taxon>Suillaceae</taxon>
        <taxon>Suillus</taxon>
    </lineage>
</organism>
<dbReference type="Proteomes" id="UP000823399">
    <property type="component" value="Unassembled WGS sequence"/>
</dbReference>
<sequence length="853" mass="96648">MSYTKKRAYVQSTSAQSVCCKFCNGSFSAHGIKSHEGSCSRKQDKKQFDKEFADIAAQVVKAQRKGSESTTPLQEASKSNGPNWTFAICGSDSDTSMLTSRTAAAAAVPIACDTFQTEYHSNSGRAPCIKTFSTFGHSLEADSDASPLPIVDDELWQPFMCRADFEFAELAHQAALNKDQTNKMLQLIWQIVEGHTKFTFRSHAEVSKAWDQAATQMTPFQKHVISVPYKKEELEFDVHTRPLWDWAMDLLEDPLLAPHFIWDAQHLYKHDSTDFKLFIHEPWTADRWWRIQSSLPDNGVLFALILYADKTHLTSSGHVKAYPVIARCANLPVHIRNGDGIGGGRVVGWLPIVPTDSNEDGKLSYTNLKHVVWHKAFIKLLESIILYSKTGFAHKCFDGIMRWIYPLILLLSADYEEQCMMALDAKAFLELYLRDCVAGEVVLKEHSLRPIVNAFWEVENSNPHETLSFDPLHVNDIGNWGTHLFKELKIRAKALGREAEATIDGQFNMFPRWRDLNHFKSVMKISFSDGNKLRDIAKQMLYAAQSVLMRNEDPVGYTLLQCIASYLQLTMYIALDVHTEATLAAGEAELVVFETRLHAYIDIQGEDLTKNWNFPKVHALTHAFSDIRAKGAARNFTYLHQTNRKDVANQVLKLDHISLVSELVRSRILHFDEDQQKRIMSQRELEDEDTLDDQPFAGHLYIGTPQVPVSLAAVEEGNTSNRAFQDFRKKFAKFLNNFVVSNNIPLADDKDGNDKNTFVWILFMFKFVVGNHTFELALVLPMDAPTGSRRSVDRDLGLTRLQAWPPASSEFISLQSIIRGALLVPDPDHNGDFFLVDLVDTDMFLRAKTLRSS</sequence>
<dbReference type="RefSeq" id="XP_041285749.1">
    <property type="nucleotide sequence ID" value="XM_041440060.1"/>
</dbReference>
<reference evidence="1" key="1">
    <citation type="journal article" date="2020" name="New Phytol.">
        <title>Comparative genomics reveals dynamic genome evolution in host specialist ectomycorrhizal fungi.</title>
        <authorList>
            <person name="Lofgren L.A."/>
            <person name="Nguyen N.H."/>
            <person name="Vilgalys R."/>
            <person name="Ruytinx J."/>
            <person name="Liao H.L."/>
            <person name="Branco S."/>
            <person name="Kuo A."/>
            <person name="LaButti K."/>
            <person name="Lipzen A."/>
            <person name="Andreopoulos W."/>
            <person name="Pangilinan J."/>
            <person name="Riley R."/>
            <person name="Hundley H."/>
            <person name="Na H."/>
            <person name="Barry K."/>
            <person name="Grigoriev I.V."/>
            <person name="Stajich J.E."/>
            <person name="Kennedy P.G."/>
        </authorList>
    </citation>
    <scope>NUCLEOTIDE SEQUENCE</scope>
    <source>
        <strain evidence="1">FC423</strain>
    </source>
</reference>
<dbReference type="EMBL" id="JABBWM010000115">
    <property type="protein sequence ID" value="KAG2089020.1"/>
    <property type="molecule type" value="Genomic_DNA"/>
</dbReference>
<proteinExistence type="predicted"/>
<gene>
    <name evidence="1" type="ORF">F5147DRAFT_748374</name>
</gene>
<accession>A0A9P7ESS6</accession>
<protein>
    <submittedName>
        <fullName evidence="1">Uncharacterized protein</fullName>
    </submittedName>
</protein>
<evidence type="ECO:0000313" key="1">
    <source>
        <dbReference type="EMBL" id="KAG2089020.1"/>
    </source>
</evidence>
<evidence type="ECO:0000313" key="2">
    <source>
        <dbReference type="Proteomes" id="UP000823399"/>
    </source>
</evidence>
<dbReference type="AlphaFoldDB" id="A0A9P7ESS6"/>
<dbReference type="OrthoDB" id="3239511at2759"/>
<dbReference type="Pfam" id="PF18759">
    <property type="entry name" value="Plavaka"/>
    <property type="match status" value="1"/>
</dbReference>
<dbReference type="InterPro" id="IPR041078">
    <property type="entry name" value="Plavaka"/>
</dbReference>
<name>A0A9P7ESS6_9AGAM</name>